<dbReference type="InterPro" id="IPR004108">
    <property type="entry name" value="Fe_hydrogenase_lsu_C"/>
</dbReference>
<dbReference type="Proteomes" id="UP000045545">
    <property type="component" value="Unassembled WGS sequence"/>
</dbReference>
<evidence type="ECO:0000256" key="1">
    <source>
        <dbReference type="ARBA" id="ARBA00022723"/>
    </source>
</evidence>
<dbReference type="Pfam" id="PF00037">
    <property type="entry name" value="Fer4"/>
    <property type="match status" value="1"/>
</dbReference>
<dbReference type="Gene3D" id="3.40.950.10">
    <property type="entry name" value="Fe-only Hydrogenase (Larger Subunit), Chain L, domain 3"/>
    <property type="match status" value="1"/>
</dbReference>
<dbReference type="InterPro" id="IPR017900">
    <property type="entry name" value="4Fe4S_Fe_S_CS"/>
</dbReference>
<dbReference type="GO" id="GO:0051536">
    <property type="term" value="F:iron-sulfur cluster binding"/>
    <property type="evidence" value="ECO:0007669"/>
    <property type="project" value="UniProtKB-KW"/>
</dbReference>
<dbReference type="PANTHER" id="PTHR11615">
    <property type="entry name" value="NITRATE, FORMATE, IRON DEHYDROGENASE"/>
    <property type="match status" value="1"/>
</dbReference>
<dbReference type="SUPFAM" id="SSF53920">
    <property type="entry name" value="Fe-only hydrogenase"/>
    <property type="match status" value="1"/>
</dbReference>
<organism evidence="5 6">
    <name type="scientific">Syntrophomonas zehnderi OL-4</name>
    <dbReference type="NCBI Taxonomy" id="690567"/>
    <lineage>
        <taxon>Bacteria</taxon>
        <taxon>Bacillati</taxon>
        <taxon>Bacillota</taxon>
        <taxon>Clostridia</taxon>
        <taxon>Eubacteriales</taxon>
        <taxon>Syntrophomonadaceae</taxon>
        <taxon>Syntrophomonas</taxon>
    </lineage>
</organism>
<keyword evidence="6" id="KW-1185">Reference proteome</keyword>
<gene>
    <name evidence="5" type="ORF">903</name>
</gene>
<dbReference type="InterPro" id="IPR050340">
    <property type="entry name" value="Cytosolic_Fe-S_CAF"/>
</dbReference>
<feature type="domain" description="4Fe-4S ferredoxin-type" evidence="4">
    <location>
        <begin position="16"/>
        <end position="44"/>
    </location>
</feature>
<keyword evidence="1" id="KW-0479">Metal-binding</keyword>
<dbReference type="AlphaFoldDB" id="A0A0E4C847"/>
<dbReference type="GO" id="GO:0005506">
    <property type="term" value="F:iron ion binding"/>
    <property type="evidence" value="ECO:0007669"/>
    <property type="project" value="InterPro"/>
</dbReference>
<dbReference type="InterPro" id="IPR013352">
    <property type="entry name" value="Fe_hydrogenase_subset"/>
</dbReference>
<name>A0A0E4C847_9FIRM</name>
<evidence type="ECO:0000313" key="6">
    <source>
        <dbReference type="Proteomes" id="UP000045545"/>
    </source>
</evidence>
<dbReference type="NCBIfam" id="TIGR02512">
    <property type="entry name" value="FeFe_hydrog_A"/>
    <property type="match status" value="1"/>
</dbReference>
<dbReference type="Gene3D" id="3.30.70.20">
    <property type="match status" value="1"/>
</dbReference>
<protein>
    <submittedName>
        <fullName evidence="5">Iron hydrogenase, subset</fullName>
    </submittedName>
</protein>
<dbReference type="SUPFAM" id="SSF54862">
    <property type="entry name" value="4Fe-4S ferredoxins"/>
    <property type="match status" value="1"/>
</dbReference>
<dbReference type="InterPro" id="IPR017896">
    <property type="entry name" value="4Fe4S_Fe-S-bd"/>
</dbReference>
<evidence type="ECO:0000259" key="4">
    <source>
        <dbReference type="PROSITE" id="PS51379"/>
    </source>
</evidence>
<evidence type="ECO:0000256" key="2">
    <source>
        <dbReference type="ARBA" id="ARBA00023004"/>
    </source>
</evidence>
<keyword evidence="2" id="KW-0408">Iron</keyword>
<dbReference type="PROSITE" id="PS00198">
    <property type="entry name" value="4FE4S_FER_1"/>
    <property type="match status" value="1"/>
</dbReference>
<sequence length="395" mass="42470">MEEGNGLSTATLANTGIIQVTKKCKSCDHCTSICPTGAIHGKLGQKHHIDPKLCINCGQCLINCPFGAITDTSMVKEVKKALADPSKYVVVQEAPAVRVALGEEFGMDPGTNVKGKMYASLRKLGFDKVYDTEFAADLTIMEEGTELIHRVFKAVGAPGYESSGPLPQFTSCCPAWIKYAEDHYPAILPNLSSAKSPQQMFGAVAKTYVAEKLGVKPADMVSVSVMPCTAKKYECNRPEMIASGYQDVDYVITTRELADMIKEKGIDFNSLPNEEADRLVGASTGAATIFGVTGGVMEAALRTAYELLSGQSLGKVEFKSVRGQKPIREATVEIPIKDLGTTLPVKVCVVTGTKYVGRVIEDVLAGRSSYHFIEVMNCPGGCINGGGQPIRRDMY</sequence>
<accession>A0A0E4C847</accession>
<dbReference type="Gene3D" id="3.40.50.1780">
    <property type="match status" value="1"/>
</dbReference>
<dbReference type="PROSITE" id="PS51379">
    <property type="entry name" value="4FE4S_FER_2"/>
    <property type="match status" value="2"/>
</dbReference>
<dbReference type="GO" id="GO:0008901">
    <property type="term" value="F:ferredoxin hydrogenase activity"/>
    <property type="evidence" value="ECO:0007669"/>
    <property type="project" value="InterPro"/>
</dbReference>
<reference evidence="5 6" key="1">
    <citation type="submission" date="2015-03" db="EMBL/GenBank/DDBJ databases">
        <authorList>
            <person name="Murphy D."/>
        </authorList>
    </citation>
    <scope>NUCLEOTIDE SEQUENCE [LARGE SCALE GENOMIC DNA]</scope>
    <source>
        <strain evidence="5 6">OL-4</strain>
    </source>
</reference>
<dbReference type="EMBL" id="CGIH01000013">
    <property type="protein sequence ID" value="CFX27622.1"/>
    <property type="molecule type" value="Genomic_DNA"/>
</dbReference>
<evidence type="ECO:0000313" key="5">
    <source>
        <dbReference type="EMBL" id="CFX27622.1"/>
    </source>
</evidence>
<dbReference type="STRING" id="690567.903"/>
<dbReference type="InterPro" id="IPR009016">
    <property type="entry name" value="Fe_hydrogenase"/>
</dbReference>
<dbReference type="Pfam" id="PF02906">
    <property type="entry name" value="Fe_hyd_lg_C"/>
    <property type="match status" value="1"/>
</dbReference>
<evidence type="ECO:0000256" key="3">
    <source>
        <dbReference type="ARBA" id="ARBA00023014"/>
    </source>
</evidence>
<keyword evidence="3" id="KW-0411">Iron-sulfur</keyword>
<proteinExistence type="predicted"/>
<feature type="domain" description="4Fe-4S ferredoxin-type" evidence="4">
    <location>
        <begin position="45"/>
        <end position="74"/>
    </location>
</feature>